<gene>
    <name evidence="7" type="ORF">XENOCAPTIV_008888</name>
</gene>
<dbReference type="InterPro" id="IPR004842">
    <property type="entry name" value="SLC12A_fam"/>
</dbReference>
<evidence type="ECO:0000313" key="7">
    <source>
        <dbReference type="EMBL" id="MEQ2202615.1"/>
    </source>
</evidence>
<protein>
    <recommendedName>
        <fullName evidence="6">SLC12A transporter C-terminal domain-containing protein</fullName>
    </recommendedName>
</protein>
<dbReference type="Pfam" id="PF03522">
    <property type="entry name" value="SLC12"/>
    <property type="match status" value="1"/>
</dbReference>
<evidence type="ECO:0000259" key="6">
    <source>
        <dbReference type="Pfam" id="PF03522"/>
    </source>
</evidence>
<proteinExistence type="predicted"/>
<keyword evidence="5" id="KW-0732">Signal</keyword>
<dbReference type="InterPro" id="IPR018491">
    <property type="entry name" value="SLC12_C"/>
</dbReference>
<feature type="signal peptide" evidence="5">
    <location>
        <begin position="1"/>
        <end position="19"/>
    </location>
</feature>
<keyword evidence="4" id="KW-0472">Membrane</keyword>
<accession>A0ABV0R3E6</accession>
<reference evidence="7 8" key="1">
    <citation type="submission" date="2021-06" db="EMBL/GenBank/DDBJ databases">
        <authorList>
            <person name="Palmer J.M."/>
        </authorList>
    </citation>
    <scope>NUCLEOTIDE SEQUENCE [LARGE SCALE GENOMIC DNA]</scope>
    <source>
        <strain evidence="7 8">XC_2019</strain>
        <tissue evidence="7">Muscle</tissue>
    </source>
</reference>
<evidence type="ECO:0000256" key="3">
    <source>
        <dbReference type="ARBA" id="ARBA00022989"/>
    </source>
</evidence>
<name>A0ABV0R3E6_9TELE</name>
<feature type="domain" description="SLC12A transporter C-terminal" evidence="6">
    <location>
        <begin position="30"/>
        <end position="106"/>
    </location>
</feature>
<keyword evidence="3" id="KW-1133">Transmembrane helix</keyword>
<evidence type="ECO:0000256" key="1">
    <source>
        <dbReference type="ARBA" id="ARBA00004141"/>
    </source>
</evidence>
<evidence type="ECO:0000256" key="4">
    <source>
        <dbReference type="ARBA" id="ARBA00023136"/>
    </source>
</evidence>
<dbReference type="Proteomes" id="UP001434883">
    <property type="component" value="Unassembled WGS sequence"/>
</dbReference>
<keyword evidence="2" id="KW-0812">Transmembrane</keyword>
<keyword evidence="8" id="KW-1185">Reference proteome</keyword>
<dbReference type="PANTHER" id="PTHR11827:SF58">
    <property type="entry name" value="SOLUTE CARRIER FAMILY 12 MEMBER 2"/>
    <property type="match status" value="1"/>
</dbReference>
<comment type="subcellular location">
    <subcellularLocation>
        <location evidence="1">Membrane</location>
        <topology evidence="1">Multi-pass membrane protein</topology>
    </subcellularLocation>
</comment>
<evidence type="ECO:0000256" key="5">
    <source>
        <dbReference type="SAM" id="SignalP"/>
    </source>
</evidence>
<sequence length="107" mass="12307">MERWVLLVTVLSLIVCALCVSLSAHHLTDKKSPTVPLNVSDQRLLEASQQFQHKQGKGTVDVWWLFDDGGLTLLIPYLLTNKKRWKECKIRVFIGGKINRIDHDRRA</sequence>
<feature type="chain" id="PRO_5047182438" description="SLC12A transporter C-terminal domain-containing protein" evidence="5">
    <location>
        <begin position="20"/>
        <end position="107"/>
    </location>
</feature>
<evidence type="ECO:0000313" key="8">
    <source>
        <dbReference type="Proteomes" id="UP001434883"/>
    </source>
</evidence>
<dbReference type="PANTHER" id="PTHR11827">
    <property type="entry name" value="SOLUTE CARRIER FAMILY 12, CATION COTRANSPORTERS"/>
    <property type="match status" value="1"/>
</dbReference>
<organism evidence="7 8">
    <name type="scientific">Xenoophorus captivus</name>
    <dbReference type="NCBI Taxonomy" id="1517983"/>
    <lineage>
        <taxon>Eukaryota</taxon>
        <taxon>Metazoa</taxon>
        <taxon>Chordata</taxon>
        <taxon>Craniata</taxon>
        <taxon>Vertebrata</taxon>
        <taxon>Euteleostomi</taxon>
        <taxon>Actinopterygii</taxon>
        <taxon>Neopterygii</taxon>
        <taxon>Teleostei</taxon>
        <taxon>Neoteleostei</taxon>
        <taxon>Acanthomorphata</taxon>
        <taxon>Ovalentaria</taxon>
        <taxon>Atherinomorphae</taxon>
        <taxon>Cyprinodontiformes</taxon>
        <taxon>Goodeidae</taxon>
        <taxon>Xenoophorus</taxon>
    </lineage>
</organism>
<comment type="caution">
    <text evidence="7">The sequence shown here is derived from an EMBL/GenBank/DDBJ whole genome shotgun (WGS) entry which is preliminary data.</text>
</comment>
<dbReference type="EMBL" id="JAHRIN010033814">
    <property type="protein sequence ID" value="MEQ2202615.1"/>
    <property type="molecule type" value="Genomic_DNA"/>
</dbReference>
<evidence type="ECO:0000256" key="2">
    <source>
        <dbReference type="ARBA" id="ARBA00022692"/>
    </source>
</evidence>